<gene>
    <name evidence="1" type="ORF">S03H2_09935</name>
</gene>
<dbReference type="AlphaFoldDB" id="X1E260"/>
<organism evidence="1">
    <name type="scientific">marine sediment metagenome</name>
    <dbReference type="NCBI Taxonomy" id="412755"/>
    <lineage>
        <taxon>unclassified sequences</taxon>
        <taxon>metagenomes</taxon>
        <taxon>ecological metagenomes</taxon>
    </lineage>
</organism>
<comment type="caution">
    <text evidence="1">The sequence shown here is derived from an EMBL/GenBank/DDBJ whole genome shotgun (WGS) entry which is preliminary data.</text>
</comment>
<accession>X1E260</accession>
<proteinExistence type="predicted"/>
<reference evidence="1" key="1">
    <citation type="journal article" date="2014" name="Front. Microbiol.">
        <title>High frequency of phylogenetically diverse reductive dehalogenase-homologous genes in deep subseafloor sedimentary metagenomes.</title>
        <authorList>
            <person name="Kawai M."/>
            <person name="Futagami T."/>
            <person name="Toyoda A."/>
            <person name="Takaki Y."/>
            <person name="Nishi S."/>
            <person name="Hori S."/>
            <person name="Arai W."/>
            <person name="Tsubouchi T."/>
            <person name="Morono Y."/>
            <person name="Uchiyama I."/>
            <person name="Ito T."/>
            <person name="Fujiyama A."/>
            <person name="Inagaki F."/>
            <person name="Takami H."/>
        </authorList>
    </citation>
    <scope>NUCLEOTIDE SEQUENCE</scope>
    <source>
        <strain evidence="1">Expedition CK06-06</strain>
    </source>
</reference>
<protein>
    <submittedName>
        <fullName evidence="1">Uncharacterized protein</fullName>
    </submittedName>
</protein>
<sequence length="165" mass="19012">MDLRSGGTNRISFLAHLTGGIKSTIYRYIGTASLDFEFNAREYCISLDDKGGSNSIVENKRINIPEACEYLSVKYEEGQNWAVFVPSESQFLRKVEEKLSLEWAWIEKSGSHVEVTKEVINPVIDEVFTEVVRRDHELYVRKEVDGKPFHVNIRDLGEAFYQIFL</sequence>
<evidence type="ECO:0000313" key="1">
    <source>
        <dbReference type="EMBL" id="GAH27371.1"/>
    </source>
</evidence>
<name>X1E260_9ZZZZ</name>
<dbReference type="EMBL" id="BARU01005145">
    <property type="protein sequence ID" value="GAH27371.1"/>
    <property type="molecule type" value="Genomic_DNA"/>
</dbReference>